<reference evidence="2" key="1">
    <citation type="submission" date="2023-07" db="EMBL/GenBank/DDBJ databases">
        <title>Chromosome-level genome assembly of Artemia franciscana.</title>
        <authorList>
            <person name="Jo E."/>
        </authorList>
    </citation>
    <scope>NUCLEOTIDE SEQUENCE</scope>
    <source>
        <tissue evidence="2">Whole body</tissue>
    </source>
</reference>
<gene>
    <name evidence="2" type="ORF">QYM36_010743</name>
</gene>
<proteinExistence type="predicted"/>
<dbReference type="AlphaFoldDB" id="A0AA88HXY6"/>
<comment type="caution">
    <text evidence="2">The sequence shown here is derived from an EMBL/GenBank/DDBJ whole genome shotgun (WGS) entry which is preliminary data.</text>
</comment>
<dbReference type="Proteomes" id="UP001187531">
    <property type="component" value="Unassembled WGS sequence"/>
</dbReference>
<evidence type="ECO:0000256" key="1">
    <source>
        <dbReference type="SAM" id="MobiDB-lite"/>
    </source>
</evidence>
<protein>
    <submittedName>
        <fullName evidence="2">Uncharacterized protein</fullName>
    </submittedName>
</protein>
<evidence type="ECO:0000313" key="3">
    <source>
        <dbReference type="Proteomes" id="UP001187531"/>
    </source>
</evidence>
<evidence type="ECO:0000313" key="2">
    <source>
        <dbReference type="EMBL" id="KAK2716256.1"/>
    </source>
</evidence>
<keyword evidence="3" id="KW-1185">Reference proteome</keyword>
<name>A0AA88HXY6_ARTSF</name>
<accession>A0AA88HXY6</accession>
<feature type="compositionally biased region" description="Polar residues" evidence="1">
    <location>
        <begin position="265"/>
        <end position="276"/>
    </location>
</feature>
<dbReference type="EMBL" id="JAVRJZ010000012">
    <property type="protein sequence ID" value="KAK2716256.1"/>
    <property type="molecule type" value="Genomic_DNA"/>
</dbReference>
<sequence length="291" mass="30905">MAENVGNIHIEADLARIRRREAAAIQSLEGKILGISPPGCLGPAAQSAANENENFTSMPIDKEPVIAPDAANIDPNTGKATQDFGAVKLEVDLNRVTPVEADALEAAERKIEGENPLLEVGGIGAAAKTMANFNQRDQAGLFNPGPIVSNPQSKPTSYFQEVVVQPPPMTVYVPIVGVSRPDQTGQSQPFGLFGQTGQVNPQGPILSQPNVNQLAGYPQQGSQWTQINPTAVSPQSENQRLLSQPIEGYDTQGGTVGGQNVFMSQRSSEKVTTAQEQAERTRVNLTSGRGD</sequence>
<organism evidence="2 3">
    <name type="scientific">Artemia franciscana</name>
    <name type="common">Brine shrimp</name>
    <name type="synonym">Artemia sanfranciscana</name>
    <dbReference type="NCBI Taxonomy" id="6661"/>
    <lineage>
        <taxon>Eukaryota</taxon>
        <taxon>Metazoa</taxon>
        <taxon>Ecdysozoa</taxon>
        <taxon>Arthropoda</taxon>
        <taxon>Crustacea</taxon>
        <taxon>Branchiopoda</taxon>
        <taxon>Anostraca</taxon>
        <taxon>Artemiidae</taxon>
        <taxon>Artemia</taxon>
    </lineage>
</organism>
<feature type="region of interest" description="Disordered" evidence="1">
    <location>
        <begin position="265"/>
        <end position="291"/>
    </location>
</feature>